<dbReference type="Gene3D" id="3.40.50.300">
    <property type="entry name" value="P-loop containing nucleotide triphosphate hydrolases"/>
    <property type="match status" value="1"/>
</dbReference>
<evidence type="ECO:0000259" key="5">
    <source>
        <dbReference type="PROSITE" id="PS51194"/>
    </source>
</evidence>
<dbReference type="AlphaFoldDB" id="A0A8H6P4Z0"/>
<name>A0A8H6P4Z0_9EURO</name>
<dbReference type="GO" id="GO:0005634">
    <property type="term" value="C:nucleus"/>
    <property type="evidence" value="ECO:0007669"/>
    <property type="project" value="TreeGrafter"/>
</dbReference>
<evidence type="ECO:0000256" key="3">
    <source>
        <dbReference type="ARBA" id="ARBA00022840"/>
    </source>
</evidence>
<dbReference type="Proteomes" id="UP000630445">
    <property type="component" value="Unassembled WGS sequence"/>
</dbReference>
<dbReference type="Pfam" id="PF00271">
    <property type="entry name" value="Helicase_C"/>
    <property type="match status" value="1"/>
</dbReference>
<dbReference type="GO" id="GO:0005737">
    <property type="term" value="C:cytoplasm"/>
    <property type="evidence" value="ECO:0007669"/>
    <property type="project" value="TreeGrafter"/>
</dbReference>
<dbReference type="GO" id="GO:0005524">
    <property type="term" value="F:ATP binding"/>
    <property type="evidence" value="ECO:0007669"/>
    <property type="project" value="UniProtKB-KW"/>
</dbReference>
<dbReference type="InterPro" id="IPR038718">
    <property type="entry name" value="SNF2-like_sf"/>
</dbReference>
<dbReference type="InterPro" id="IPR014001">
    <property type="entry name" value="Helicase_ATP-bd"/>
</dbReference>
<protein>
    <submittedName>
        <fullName evidence="6">Uncharacterized protein</fullName>
    </submittedName>
</protein>
<feature type="domain" description="Helicase ATP-binding" evidence="4">
    <location>
        <begin position="369"/>
        <end position="541"/>
    </location>
</feature>
<evidence type="ECO:0000313" key="7">
    <source>
        <dbReference type="Proteomes" id="UP000630445"/>
    </source>
</evidence>
<dbReference type="SMART" id="SM00487">
    <property type="entry name" value="DEXDc"/>
    <property type="match status" value="1"/>
</dbReference>
<dbReference type="EMBL" id="JACBAD010002089">
    <property type="protein sequence ID" value="KAF7117457.1"/>
    <property type="molecule type" value="Genomic_DNA"/>
</dbReference>
<evidence type="ECO:0000256" key="1">
    <source>
        <dbReference type="ARBA" id="ARBA00022741"/>
    </source>
</evidence>
<gene>
    <name evidence="6" type="ORF">CNMCM5793_006439</name>
</gene>
<dbReference type="PANTHER" id="PTHR45626:SF16">
    <property type="entry name" value="ATP-DEPENDENT HELICASE ULS1"/>
    <property type="match status" value="1"/>
</dbReference>
<dbReference type="Pfam" id="PF00176">
    <property type="entry name" value="SNF2-rel_dom"/>
    <property type="match status" value="1"/>
</dbReference>
<proteinExistence type="predicted"/>
<keyword evidence="7" id="KW-1185">Reference proteome</keyword>
<dbReference type="SMART" id="SM00490">
    <property type="entry name" value="HELICc"/>
    <property type="match status" value="1"/>
</dbReference>
<dbReference type="CDD" id="cd18008">
    <property type="entry name" value="DEXDc_SHPRH-like"/>
    <property type="match status" value="1"/>
</dbReference>
<dbReference type="PANTHER" id="PTHR45626">
    <property type="entry name" value="TRANSCRIPTION TERMINATION FACTOR 2-RELATED"/>
    <property type="match status" value="1"/>
</dbReference>
<keyword evidence="2" id="KW-0378">Hydrolase</keyword>
<evidence type="ECO:0000313" key="6">
    <source>
        <dbReference type="EMBL" id="KAF7117457.1"/>
    </source>
</evidence>
<sequence length="1008" mass="111860">MNRFELPQSEEDYSPFDLTMDYHQWSSREIAPVNSITNLRPVIPIYQVASAVLRKRRQSELEDTEAAMLPPKHSRKGEADSSYIGTEVLFRSMPSFECIPFAENGSYRCGPDNTYEVQLGGQIDFNQMTTGNSAQGRSPDRSASLLLSGSGVQSGGLQLSTPTVQQSFSDQCMRQQLISPGVSGNFDTVARDEVTCINPSILERKVDEGNDAVSADRSGRSSIVCDVWDSSYREIPGAQNYLGHWKDFPSPTIPSDLEAGSKHVAASLELSLDSALSMGRQNASLSADPETASGNSLNCLCNAMHPSETSQSITPNCRLGSPGYAVKRYSRDSNKTAILPAGTRTKSCAKSLKSALMKHQVEGVTWMKTMEDSEWKGGILADDMGLGKTIQALSLVKSRVCPDARTLPTLIVTPAGLIRQWEHETENIFNSGHDCQRVFVYYRRKGRVTFQELCQYQIVLTTYGTICSELKQKTYDSPIFGDGRTWERIILDEAQYIKNARSKTAMACCEVAATYRWCLSGTPLMNNLGELCSLLKFLRIQPYVNFDSFNSILKPESIGRENDAENGRDVQLQNLLKTIMLRRTKSTTVNGKPIVELPSVTIEDVYVVLTEEERCAYAVLESFTQRHVQRYLNSGGEQRKIPNVLSLLQYLRQACCHIFLLSSAALTALQSSRSEEHLEANALCLPEEMCSTASPEGAITEVPVGLRCHSCRVTVDPQKVTDYSSFTRSHNFSVSKQVSSALFPSSLKALLRLNDEGDEDDENSSSDMAVGFEARRNDHVVPPLRYGMAPFEVSGAGKQSFSALGKQVWKNHGATVTYRHALPKKWVNSSKIEKAVEIIRVIRDQGTGDKVIVFSHFTAFLDLIEVPIARCGWKYRRYDGSMNPADRGSAISSFASQPDCLVLLVSLKAGNSGLNLTCASNVIIMEPSWNPYIEEQAIGRVHRIGQKKHVRVYRLLVPDTIETRILEFQEKKRQLIRNFSNGGVMLSTDSLESRDIAYILGLEGQAYA</sequence>
<keyword evidence="1" id="KW-0547">Nucleotide-binding</keyword>
<dbReference type="GO" id="GO:0000724">
    <property type="term" value="P:double-strand break repair via homologous recombination"/>
    <property type="evidence" value="ECO:0007669"/>
    <property type="project" value="TreeGrafter"/>
</dbReference>
<keyword evidence="3" id="KW-0067">ATP-binding</keyword>
<dbReference type="PROSITE" id="PS51194">
    <property type="entry name" value="HELICASE_CTER"/>
    <property type="match status" value="1"/>
</dbReference>
<dbReference type="InterPro" id="IPR027417">
    <property type="entry name" value="P-loop_NTPase"/>
</dbReference>
<dbReference type="OrthoDB" id="4506829at2759"/>
<evidence type="ECO:0000256" key="2">
    <source>
        <dbReference type="ARBA" id="ARBA00022801"/>
    </source>
</evidence>
<dbReference type="GO" id="GO:0016787">
    <property type="term" value="F:hydrolase activity"/>
    <property type="evidence" value="ECO:0007669"/>
    <property type="project" value="UniProtKB-KW"/>
</dbReference>
<organism evidence="6 7">
    <name type="scientific">Aspergillus hiratsukae</name>
    <dbReference type="NCBI Taxonomy" id="1194566"/>
    <lineage>
        <taxon>Eukaryota</taxon>
        <taxon>Fungi</taxon>
        <taxon>Dikarya</taxon>
        <taxon>Ascomycota</taxon>
        <taxon>Pezizomycotina</taxon>
        <taxon>Eurotiomycetes</taxon>
        <taxon>Eurotiomycetidae</taxon>
        <taxon>Eurotiales</taxon>
        <taxon>Aspergillaceae</taxon>
        <taxon>Aspergillus</taxon>
        <taxon>Aspergillus subgen. Fumigati</taxon>
    </lineage>
</organism>
<dbReference type="Gene3D" id="3.40.50.10810">
    <property type="entry name" value="Tandem AAA-ATPase domain"/>
    <property type="match status" value="1"/>
</dbReference>
<dbReference type="GO" id="GO:0008094">
    <property type="term" value="F:ATP-dependent activity, acting on DNA"/>
    <property type="evidence" value="ECO:0007669"/>
    <property type="project" value="TreeGrafter"/>
</dbReference>
<comment type="caution">
    <text evidence="6">The sequence shown here is derived from an EMBL/GenBank/DDBJ whole genome shotgun (WGS) entry which is preliminary data.</text>
</comment>
<dbReference type="SUPFAM" id="SSF52540">
    <property type="entry name" value="P-loop containing nucleoside triphosphate hydrolases"/>
    <property type="match status" value="2"/>
</dbReference>
<dbReference type="InterPro" id="IPR049730">
    <property type="entry name" value="SNF2/RAD54-like_C"/>
</dbReference>
<evidence type="ECO:0000259" key="4">
    <source>
        <dbReference type="PROSITE" id="PS51192"/>
    </source>
</evidence>
<dbReference type="PROSITE" id="PS51192">
    <property type="entry name" value="HELICASE_ATP_BIND_1"/>
    <property type="match status" value="1"/>
</dbReference>
<dbReference type="InterPro" id="IPR000330">
    <property type="entry name" value="SNF2_N"/>
</dbReference>
<reference evidence="6" key="1">
    <citation type="submission" date="2020-06" db="EMBL/GenBank/DDBJ databases">
        <title>Draft genome sequences of strains closely related to Aspergillus parafelis and Aspergillus hiratsukae.</title>
        <authorList>
            <person name="Dos Santos R.A.C."/>
            <person name="Rivero-Menendez O."/>
            <person name="Steenwyk J.L."/>
            <person name="Mead M.E."/>
            <person name="Goldman G.H."/>
            <person name="Alastruey-Izquierdo A."/>
            <person name="Rokas A."/>
        </authorList>
    </citation>
    <scope>NUCLEOTIDE SEQUENCE</scope>
    <source>
        <strain evidence="6">CNM-CM5793</strain>
    </source>
</reference>
<dbReference type="InterPro" id="IPR050628">
    <property type="entry name" value="SNF2_RAD54_helicase_TF"/>
</dbReference>
<dbReference type="CDD" id="cd18793">
    <property type="entry name" value="SF2_C_SNF"/>
    <property type="match status" value="1"/>
</dbReference>
<dbReference type="InterPro" id="IPR001650">
    <property type="entry name" value="Helicase_C-like"/>
</dbReference>
<accession>A0A8H6P4Z0</accession>
<feature type="domain" description="Helicase C-terminal" evidence="5">
    <location>
        <begin position="834"/>
        <end position="992"/>
    </location>
</feature>